<evidence type="ECO:0000313" key="1">
    <source>
        <dbReference type="EMBL" id="CAB4007324.1"/>
    </source>
</evidence>
<name>A0A7D9EEJ1_PARCT</name>
<proteinExistence type="predicted"/>
<dbReference type="EMBL" id="CACRXK020005764">
    <property type="protein sequence ID" value="CAB4007324.1"/>
    <property type="molecule type" value="Genomic_DNA"/>
</dbReference>
<dbReference type="Proteomes" id="UP001152795">
    <property type="component" value="Unassembled WGS sequence"/>
</dbReference>
<organism evidence="1 2">
    <name type="scientific">Paramuricea clavata</name>
    <name type="common">Red gorgonian</name>
    <name type="synonym">Violescent sea-whip</name>
    <dbReference type="NCBI Taxonomy" id="317549"/>
    <lineage>
        <taxon>Eukaryota</taxon>
        <taxon>Metazoa</taxon>
        <taxon>Cnidaria</taxon>
        <taxon>Anthozoa</taxon>
        <taxon>Octocorallia</taxon>
        <taxon>Malacalcyonacea</taxon>
        <taxon>Plexauridae</taxon>
        <taxon>Paramuricea</taxon>
    </lineage>
</organism>
<sequence length="95" mass="11332">YLQQESEKIQKRALAIVLPECTYQEALKKTKLETISEHHEILSMNLFDQISKDRSSKLHSLLPEYNTNTNYNLRKKRTFEIPLVKTRRSDLRTRL</sequence>
<gene>
    <name evidence="1" type="ORF">PACLA_8A084256</name>
</gene>
<feature type="non-terminal residue" evidence="1">
    <location>
        <position position="1"/>
    </location>
</feature>
<reference evidence="1" key="1">
    <citation type="submission" date="2020-04" db="EMBL/GenBank/DDBJ databases">
        <authorList>
            <person name="Alioto T."/>
            <person name="Alioto T."/>
            <person name="Gomez Garrido J."/>
        </authorList>
    </citation>
    <scope>NUCLEOTIDE SEQUENCE</scope>
    <source>
        <strain evidence="1">A484AB</strain>
    </source>
</reference>
<protein>
    <submittedName>
        <fullName evidence="1">Uncharacterized protein</fullName>
    </submittedName>
</protein>
<dbReference type="OrthoDB" id="7616861at2759"/>
<accession>A0A7D9EEJ1</accession>
<comment type="caution">
    <text evidence="1">The sequence shown here is derived from an EMBL/GenBank/DDBJ whole genome shotgun (WGS) entry which is preliminary data.</text>
</comment>
<evidence type="ECO:0000313" key="2">
    <source>
        <dbReference type="Proteomes" id="UP001152795"/>
    </source>
</evidence>
<dbReference type="AlphaFoldDB" id="A0A7D9EEJ1"/>
<keyword evidence="2" id="KW-1185">Reference proteome</keyword>